<dbReference type="PRINTS" id="PR00111">
    <property type="entry name" value="ABHYDROLASE"/>
</dbReference>
<dbReference type="SUPFAM" id="SSF53474">
    <property type="entry name" value="alpha/beta-Hydrolases"/>
    <property type="match status" value="1"/>
</dbReference>
<dbReference type="PANTHER" id="PTHR46118">
    <property type="entry name" value="PROTEIN ABHD11"/>
    <property type="match status" value="1"/>
</dbReference>
<dbReference type="Proteomes" id="UP001597112">
    <property type="component" value="Unassembled WGS sequence"/>
</dbReference>
<protein>
    <submittedName>
        <fullName evidence="3">Alpha/beta fold hydrolase</fullName>
    </submittedName>
</protein>
<dbReference type="InterPro" id="IPR029058">
    <property type="entry name" value="AB_hydrolase_fold"/>
</dbReference>
<dbReference type="InterPro" id="IPR000073">
    <property type="entry name" value="AB_hydrolase_1"/>
</dbReference>
<proteinExistence type="predicted"/>
<evidence type="ECO:0000313" key="4">
    <source>
        <dbReference type="Proteomes" id="UP001597112"/>
    </source>
</evidence>
<dbReference type="PANTHER" id="PTHR46118:SF4">
    <property type="entry name" value="PROTEIN ABHD11"/>
    <property type="match status" value="1"/>
</dbReference>
<sequence length="259" mass="29558">MKLFFREYLPADASASKQTLVILHGLFGSSDNWLTQARFLSNNNYKVYTIDQANHGQSYHSASFDYATMVSDLKEFIDDQKLKQPVILGHSMGGKTAMNFALAHPDSLSKLIVVDIAPRYYDLEHYTILKGLNAITIDTITSRNEADEVLAGYVHESDVRQFLLKNLQRKAEGGFSWKINLPLITEQLANIGVDMQYPGKFDKPTLFIRGRRSNYVRDSDLDRIKEVFPQASLETMETGHWVQAEKPQEFVELVMNWLS</sequence>
<dbReference type="GO" id="GO:0016787">
    <property type="term" value="F:hydrolase activity"/>
    <property type="evidence" value="ECO:0007669"/>
    <property type="project" value="UniProtKB-KW"/>
</dbReference>
<gene>
    <name evidence="3" type="ORF">ACFQ21_23380</name>
</gene>
<keyword evidence="1 3" id="KW-0378">Hydrolase</keyword>
<dbReference type="Pfam" id="PF00561">
    <property type="entry name" value="Abhydrolase_1"/>
    <property type="match status" value="1"/>
</dbReference>
<comment type="caution">
    <text evidence="3">The sequence shown here is derived from an EMBL/GenBank/DDBJ whole genome shotgun (WGS) entry which is preliminary data.</text>
</comment>
<evidence type="ECO:0000256" key="1">
    <source>
        <dbReference type="ARBA" id="ARBA00022801"/>
    </source>
</evidence>
<organism evidence="3 4">
    <name type="scientific">Ohtaekwangia kribbensis</name>
    <dbReference type="NCBI Taxonomy" id="688913"/>
    <lineage>
        <taxon>Bacteria</taxon>
        <taxon>Pseudomonadati</taxon>
        <taxon>Bacteroidota</taxon>
        <taxon>Cytophagia</taxon>
        <taxon>Cytophagales</taxon>
        <taxon>Fulvivirgaceae</taxon>
        <taxon>Ohtaekwangia</taxon>
    </lineage>
</organism>
<evidence type="ECO:0000313" key="3">
    <source>
        <dbReference type="EMBL" id="MFD1002287.1"/>
    </source>
</evidence>
<accession>A0ABW3K7Q9</accession>
<feature type="domain" description="AB hydrolase-1" evidence="2">
    <location>
        <begin position="19"/>
        <end position="116"/>
    </location>
</feature>
<dbReference type="Gene3D" id="3.40.50.1820">
    <property type="entry name" value="alpha/beta hydrolase"/>
    <property type="match status" value="1"/>
</dbReference>
<keyword evidence="4" id="KW-1185">Reference proteome</keyword>
<dbReference type="EMBL" id="JBHTKA010000008">
    <property type="protein sequence ID" value="MFD1002287.1"/>
    <property type="molecule type" value="Genomic_DNA"/>
</dbReference>
<dbReference type="RefSeq" id="WP_377583243.1">
    <property type="nucleotide sequence ID" value="NZ_JBHTKA010000008.1"/>
</dbReference>
<reference evidence="4" key="1">
    <citation type="journal article" date="2019" name="Int. J. Syst. Evol. Microbiol.">
        <title>The Global Catalogue of Microorganisms (GCM) 10K type strain sequencing project: providing services to taxonomists for standard genome sequencing and annotation.</title>
        <authorList>
            <consortium name="The Broad Institute Genomics Platform"/>
            <consortium name="The Broad Institute Genome Sequencing Center for Infectious Disease"/>
            <person name="Wu L."/>
            <person name="Ma J."/>
        </authorList>
    </citation>
    <scope>NUCLEOTIDE SEQUENCE [LARGE SCALE GENOMIC DNA]</scope>
    <source>
        <strain evidence="4">CCUG 58938</strain>
    </source>
</reference>
<name>A0ABW3K7Q9_9BACT</name>
<evidence type="ECO:0000259" key="2">
    <source>
        <dbReference type="Pfam" id="PF00561"/>
    </source>
</evidence>